<evidence type="ECO:0000256" key="1">
    <source>
        <dbReference type="ARBA" id="ARBA00004604"/>
    </source>
</evidence>
<sequence length="167" mass="18832">MAKKKHEGKLQDEKQSANECASEQTASEEVTSKVKEHAPLTCLIPSFAEACNFIDKPYSCLVVDTHRRHIVLSPIYIKKKKTGIQEQLSAELLKYSESLKGVPVAYDNIRILGDLGDIHDDQGYIHINIEADFVIFRPGKGRKLVVCIGPVLRAYLCQSERKEKHLQ</sequence>
<evidence type="ECO:0000256" key="7">
    <source>
        <dbReference type="RuleBase" id="RU369086"/>
    </source>
</evidence>
<dbReference type="FunFam" id="3.30.1490.120:FF:000003">
    <property type="entry name" value="DNA-directed RNA polymerase I subunit RPA43"/>
    <property type="match status" value="1"/>
</dbReference>
<comment type="function">
    <text evidence="7">DNA-dependent RNA polymerase which catalyzes the transcription of DNA into RNA using the four ribonucleoside triphosphates as substrates.</text>
</comment>
<keyword evidence="3 7" id="KW-0240">DNA-directed RNA polymerase</keyword>
<dbReference type="Proteomes" id="UP000886611">
    <property type="component" value="Unassembled WGS sequence"/>
</dbReference>
<dbReference type="PANTHER" id="PTHR12709:SF5">
    <property type="entry name" value="DNA-DIRECTED RNA POLYMERASE I SUBUNIT RPA43"/>
    <property type="match status" value="1"/>
</dbReference>
<evidence type="ECO:0000256" key="3">
    <source>
        <dbReference type="ARBA" id="ARBA00022478"/>
    </source>
</evidence>
<comment type="caution">
    <text evidence="10">The sequence shown here is derived from an EMBL/GenBank/DDBJ whole genome shotgun (WGS) entry which is preliminary data.</text>
</comment>
<dbReference type="Pfam" id="PF03876">
    <property type="entry name" value="SHS2_Rpb7-N"/>
    <property type="match status" value="1"/>
</dbReference>
<dbReference type="GO" id="GO:0006352">
    <property type="term" value="P:DNA-templated transcription initiation"/>
    <property type="evidence" value="ECO:0007669"/>
    <property type="project" value="UniProtKB-UniRule"/>
</dbReference>
<keyword evidence="11" id="KW-1185">Reference proteome</keyword>
<dbReference type="PANTHER" id="PTHR12709">
    <property type="entry name" value="DNA-DIRECTED RNA POLYMERASE II, III"/>
    <property type="match status" value="1"/>
</dbReference>
<gene>
    <name evidence="10" type="primary">Twistnb</name>
    <name evidence="10" type="ORF">GTO96_0009460</name>
</gene>
<evidence type="ECO:0000313" key="11">
    <source>
        <dbReference type="Proteomes" id="UP000886611"/>
    </source>
</evidence>
<comment type="subcellular location">
    <subcellularLocation>
        <location evidence="1">Nucleus</location>
        <location evidence="1">Nucleolus</location>
    </subcellularLocation>
</comment>
<evidence type="ECO:0000256" key="8">
    <source>
        <dbReference type="SAM" id="MobiDB-lite"/>
    </source>
</evidence>
<dbReference type="GO" id="GO:0005736">
    <property type="term" value="C:RNA polymerase I complex"/>
    <property type="evidence" value="ECO:0007669"/>
    <property type="project" value="TreeGrafter"/>
</dbReference>
<dbReference type="EMBL" id="JAATIS010002524">
    <property type="protein sequence ID" value="KAG2465213.1"/>
    <property type="molecule type" value="Genomic_DNA"/>
</dbReference>
<feature type="non-terminal residue" evidence="10">
    <location>
        <position position="1"/>
    </location>
</feature>
<dbReference type="InterPro" id="IPR041901">
    <property type="entry name" value="RNAP_I_Rpa43_N"/>
</dbReference>
<dbReference type="InterPro" id="IPR045113">
    <property type="entry name" value="Rpb7-like"/>
</dbReference>
<protein>
    <recommendedName>
        <fullName evidence="7">DNA-directed RNA polymerase subunit</fullName>
    </recommendedName>
</protein>
<evidence type="ECO:0000256" key="6">
    <source>
        <dbReference type="ARBA" id="ARBA00023242"/>
    </source>
</evidence>
<accession>A0A8X7XAL7</accession>
<evidence type="ECO:0000313" key="10">
    <source>
        <dbReference type="EMBL" id="KAG2465213.1"/>
    </source>
</evidence>
<dbReference type="GO" id="GO:0006362">
    <property type="term" value="P:transcription elongation by RNA polymerase I"/>
    <property type="evidence" value="ECO:0007669"/>
    <property type="project" value="TreeGrafter"/>
</dbReference>
<evidence type="ECO:0000256" key="5">
    <source>
        <dbReference type="ARBA" id="ARBA00023163"/>
    </source>
</evidence>
<reference evidence="10 11" key="1">
    <citation type="journal article" date="2021" name="Cell">
        <title>Tracing the genetic footprints of vertebrate landing in non-teleost ray-finned fishes.</title>
        <authorList>
            <person name="Bi X."/>
            <person name="Wang K."/>
            <person name="Yang L."/>
            <person name="Pan H."/>
            <person name="Jiang H."/>
            <person name="Wei Q."/>
            <person name="Fang M."/>
            <person name="Yu H."/>
            <person name="Zhu C."/>
            <person name="Cai Y."/>
            <person name="He Y."/>
            <person name="Gan X."/>
            <person name="Zeng H."/>
            <person name="Yu D."/>
            <person name="Zhu Y."/>
            <person name="Jiang H."/>
            <person name="Qiu Q."/>
            <person name="Yang H."/>
            <person name="Zhang Y.E."/>
            <person name="Wang W."/>
            <person name="Zhu M."/>
            <person name="He S."/>
            <person name="Zhang G."/>
        </authorList>
    </citation>
    <scope>NUCLEOTIDE SEQUENCE [LARGE SCALE GENOMIC DNA]</scope>
    <source>
        <strain evidence="10">Bchr_013</strain>
    </source>
</reference>
<evidence type="ECO:0000256" key="4">
    <source>
        <dbReference type="ARBA" id="ARBA00022553"/>
    </source>
</evidence>
<keyword evidence="6 7" id="KW-0539">Nucleus</keyword>
<dbReference type="Gene3D" id="3.30.1490.120">
    <property type="entry name" value="RNA polymerase Rpb7-like, N-terminal domain"/>
    <property type="match status" value="1"/>
</dbReference>
<feature type="non-terminal residue" evidence="10">
    <location>
        <position position="167"/>
    </location>
</feature>
<keyword evidence="5 7" id="KW-0804">Transcription</keyword>
<feature type="domain" description="RNA polymerase Rpb7-like N-terminal" evidence="9">
    <location>
        <begin position="69"/>
        <end position="123"/>
    </location>
</feature>
<evidence type="ECO:0000259" key="9">
    <source>
        <dbReference type="Pfam" id="PF03876"/>
    </source>
</evidence>
<dbReference type="CDD" id="cd04328">
    <property type="entry name" value="RNAP_I_Rpa43_N"/>
    <property type="match status" value="1"/>
</dbReference>
<comment type="similarity">
    <text evidence="2">Belongs to the eukaryotic RPA43 RNA polymerase subunit family.</text>
</comment>
<dbReference type="AlphaFoldDB" id="A0A8X7XAL7"/>
<organism evidence="10 11">
    <name type="scientific">Polypterus senegalus</name>
    <name type="common">Senegal bichir</name>
    <dbReference type="NCBI Taxonomy" id="55291"/>
    <lineage>
        <taxon>Eukaryota</taxon>
        <taxon>Metazoa</taxon>
        <taxon>Chordata</taxon>
        <taxon>Craniata</taxon>
        <taxon>Vertebrata</taxon>
        <taxon>Euteleostomi</taxon>
        <taxon>Actinopterygii</taxon>
        <taxon>Polypteriformes</taxon>
        <taxon>Polypteridae</taxon>
        <taxon>Polypterus</taxon>
    </lineage>
</organism>
<feature type="region of interest" description="Disordered" evidence="8">
    <location>
        <begin position="1"/>
        <end position="25"/>
    </location>
</feature>
<evidence type="ECO:0000256" key="2">
    <source>
        <dbReference type="ARBA" id="ARBA00005930"/>
    </source>
</evidence>
<keyword evidence="4" id="KW-0597">Phosphoprotein</keyword>
<dbReference type="InterPro" id="IPR036898">
    <property type="entry name" value="RNA_pol_Rpb7-like_N_sf"/>
</dbReference>
<dbReference type="InterPro" id="IPR005576">
    <property type="entry name" value="Rpb7-like_N"/>
</dbReference>
<proteinExistence type="inferred from homology"/>
<name>A0A8X7XAL7_POLSE</name>